<evidence type="ECO:0000313" key="2">
    <source>
        <dbReference type="EMBL" id="KAF2567062.1"/>
    </source>
</evidence>
<dbReference type="AlphaFoldDB" id="A0A8S9ICP5"/>
<keyword evidence="1" id="KW-0812">Transmembrane</keyword>
<accession>A0A8S9ICP5</accession>
<keyword evidence="1" id="KW-0472">Membrane</keyword>
<gene>
    <name evidence="2" type="ORF">F2Q68_00028128</name>
</gene>
<keyword evidence="1" id="KW-1133">Transmembrane helix</keyword>
<name>A0A8S9ICP5_BRACR</name>
<comment type="caution">
    <text evidence="2">The sequence shown here is derived from an EMBL/GenBank/DDBJ whole genome shotgun (WGS) entry which is preliminary data.</text>
</comment>
<evidence type="ECO:0000313" key="3">
    <source>
        <dbReference type="Proteomes" id="UP000712281"/>
    </source>
</evidence>
<evidence type="ECO:0000256" key="1">
    <source>
        <dbReference type="SAM" id="Phobius"/>
    </source>
</evidence>
<reference evidence="2" key="1">
    <citation type="submission" date="2019-12" db="EMBL/GenBank/DDBJ databases">
        <title>Genome sequencing and annotation of Brassica cretica.</title>
        <authorList>
            <person name="Studholme D.J."/>
            <person name="Sarris P.F."/>
        </authorList>
    </citation>
    <scope>NUCLEOTIDE SEQUENCE</scope>
    <source>
        <strain evidence="2">PFS-001/15</strain>
        <tissue evidence="2">Leaf</tissue>
    </source>
</reference>
<organism evidence="2 3">
    <name type="scientific">Brassica cretica</name>
    <name type="common">Mustard</name>
    <dbReference type="NCBI Taxonomy" id="69181"/>
    <lineage>
        <taxon>Eukaryota</taxon>
        <taxon>Viridiplantae</taxon>
        <taxon>Streptophyta</taxon>
        <taxon>Embryophyta</taxon>
        <taxon>Tracheophyta</taxon>
        <taxon>Spermatophyta</taxon>
        <taxon>Magnoliopsida</taxon>
        <taxon>eudicotyledons</taxon>
        <taxon>Gunneridae</taxon>
        <taxon>Pentapetalae</taxon>
        <taxon>rosids</taxon>
        <taxon>malvids</taxon>
        <taxon>Brassicales</taxon>
        <taxon>Brassicaceae</taxon>
        <taxon>Brassiceae</taxon>
        <taxon>Brassica</taxon>
    </lineage>
</organism>
<protein>
    <submittedName>
        <fullName evidence="2">Uncharacterized protein</fullName>
    </submittedName>
</protein>
<proteinExistence type="predicted"/>
<feature type="transmembrane region" description="Helical" evidence="1">
    <location>
        <begin position="25"/>
        <end position="49"/>
    </location>
</feature>
<sequence length="106" mass="12026">MAVDLWLPAVLIKSVSSRDWLALPWWYLAVCIFKSLCSFISASGFYIFWESQSPPSMPLVWFDWSYPLMAGPGSQPPPPVVWSSVPRDLSVQTVSMTAWLFDIPEL</sequence>
<dbReference type="EMBL" id="QGKW02001911">
    <property type="protein sequence ID" value="KAF2567062.1"/>
    <property type="molecule type" value="Genomic_DNA"/>
</dbReference>
<dbReference type="Proteomes" id="UP000712281">
    <property type="component" value="Unassembled WGS sequence"/>
</dbReference>